<accession>A0A2N7S5R8</accession>
<comment type="caution">
    <text evidence="1">The sequence shown here is derived from an EMBL/GenBank/DDBJ whole genome shotgun (WGS) entry which is preliminary data.</text>
</comment>
<dbReference type="RefSeq" id="WP_013348454.1">
    <property type="nucleotide sequence ID" value="NZ_JABUYH010000030.1"/>
</dbReference>
<evidence type="ECO:0000313" key="2">
    <source>
        <dbReference type="EMBL" id="TFH55190.1"/>
    </source>
</evidence>
<reference evidence="2 4" key="2">
    <citation type="submission" date="2019-03" db="EMBL/GenBank/DDBJ databases">
        <title>Glutamicibacter sp. LJH19 genome.</title>
        <authorList>
            <person name="Sinai Borker S."/>
            <person name="Kumar R."/>
        </authorList>
    </citation>
    <scope>NUCLEOTIDE SEQUENCE [LARGE SCALE GENOMIC DNA]</scope>
    <source>
        <strain evidence="2 4">LJH19</strain>
    </source>
</reference>
<dbReference type="Proteomes" id="UP000297638">
    <property type="component" value="Unassembled WGS sequence"/>
</dbReference>
<dbReference type="OMA" id="MRLTVFW"/>
<dbReference type="Pfam" id="PF11248">
    <property type="entry name" value="DUF3046"/>
    <property type="match status" value="1"/>
</dbReference>
<organism evidence="1 3">
    <name type="scientific">Glutamicibacter arilaitensis</name>
    <dbReference type="NCBI Taxonomy" id="256701"/>
    <lineage>
        <taxon>Bacteria</taxon>
        <taxon>Bacillati</taxon>
        <taxon>Actinomycetota</taxon>
        <taxon>Actinomycetes</taxon>
        <taxon>Micrococcales</taxon>
        <taxon>Micrococcaceae</taxon>
        <taxon>Glutamicibacter</taxon>
    </lineage>
</organism>
<name>A0A2N7S5R8_9MICC</name>
<proteinExistence type="predicted"/>
<dbReference type="Proteomes" id="UP000235739">
    <property type="component" value="Unassembled WGS sequence"/>
</dbReference>
<protein>
    <submittedName>
        <fullName evidence="1">DUF3046 domain-containing protein</fullName>
    </submittedName>
</protein>
<dbReference type="GeneID" id="303184692"/>
<gene>
    <name evidence="1" type="ORF">CIK84_08055</name>
    <name evidence="2" type="ORF">EXY26_14695</name>
</gene>
<dbReference type="AlphaFoldDB" id="A0A2N7S5R8"/>
<evidence type="ECO:0000313" key="1">
    <source>
        <dbReference type="EMBL" id="PMQ21486.1"/>
    </source>
</evidence>
<dbReference type="EMBL" id="PNQX01000001">
    <property type="protein sequence ID" value="PMQ21486.1"/>
    <property type="molecule type" value="Genomic_DNA"/>
</dbReference>
<evidence type="ECO:0000313" key="4">
    <source>
        <dbReference type="Proteomes" id="UP000297638"/>
    </source>
</evidence>
<reference evidence="1 3" key="1">
    <citation type="journal article" date="2017" name="Elife">
        <title>Extensive horizontal gene transfer in cheese-associated bacteria.</title>
        <authorList>
            <person name="Bonham K.S."/>
            <person name="Wolfe B.E."/>
            <person name="Dutton R.J."/>
        </authorList>
    </citation>
    <scope>NUCLEOTIDE SEQUENCE [LARGE SCALE GENOMIC DNA]</scope>
    <source>
        <strain evidence="1 3">JB182</strain>
    </source>
</reference>
<dbReference type="InterPro" id="IPR021408">
    <property type="entry name" value="DUF3046"/>
</dbReference>
<sequence length="74" mass="8431">MKNSDFWRNMENEFGSRYSHVLADSMSLTELDSLTAAEALNKGVKPKMIWEAICRAQDVPAERWLGVDIEPKDS</sequence>
<dbReference type="EMBL" id="SPDS01000002">
    <property type="protein sequence ID" value="TFH55190.1"/>
    <property type="molecule type" value="Genomic_DNA"/>
</dbReference>
<evidence type="ECO:0000313" key="3">
    <source>
        <dbReference type="Proteomes" id="UP000235739"/>
    </source>
</evidence>